<dbReference type="PANTHER" id="PTHR48019">
    <property type="entry name" value="SERUM RESPONSE FACTOR HOMOLOG"/>
    <property type="match status" value="1"/>
</dbReference>
<keyword evidence="2" id="KW-0805">Transcription regulation</keyword>
<keyword evidence="6" id="KW-0175">Coiled coil</keyword>
<dbReference type="GO" id="GO:0046983">
    <property type="term" value="F:protein dimerization activity"/>
    <property type="evidence" value="ECO:0007669"/>
    <property type="project" value="InterPro"/>
</dbReference>
<dbReference type="Pfam" id="PF01486">
    <property type="entry name" value="K-box"/>
    <property type="match status" value="1"/>
</dbReference>
<dbReference type="PROSITE" id="PS51297">
    <property type="entry name" value="K_BOX"/>
    <property type="match status" value="1"/>
</dbReference>
<dbReference type="PRINTS" id="PR00404">
    <property type="entry name" value="MADSDOMAIN"/>
</dbReference>
<comment type="subcellular location">
    <subcellularLocation>
        <location evidence="1">Nucleus</location>
    </subcellularLocation>
</comment>
<accession>A0A6A1UXD4</accession>
<evidence type="ECO:0000259" key="8">
    <source>
        <dbReference type="PROSITE" id="PS51297"/>
    </source>
</evidence>
<protein>
    <submittedName>
        <fullName evidence="9">Floral homeotic protein DEFICIENS</fullName>
    </submittedName>
</protein>
<dbReference type="Proteomes" id="UP000516437">
    <property type="component" value="Chromosome 8"/>
</dbReference>
<evidence type="ECO:0000256" key="1">
    <source>
        <dbReference type="ARBA" id="ARBA00004123"/>
    </source>
</evidence>
<dbReference type="InterPro" id="IPR050142">
    <property type="entry name" value="MADS-box/MEF2_TF"/>
</dbReference>
<evidence type="ECO:0000256" key="4">
    <source>
        <dbReference type="ARBA" id="ARBA00023163"/>
    </source>
</evidence>
<evidence type="ECO:0000256" key="6">
    <source>
        <dbReference type="SAM" id="Coils"/>
    </source>
</evidence>
<dbReference type="EMBL" id="RXIC02000026">
    <property type="protein sequence ID" value="KAB1203740.1"/>
    <property type="molecule type" value="Genomic_DNA"/>
</dbReference>
<feature type="domain" description="MADS-box" evidence="7">
    <location>
        <begin position="1"/>
        <end position="61"/>
    </location>
</feature>
<sequence>MARGKIQIKRIENPINRQVTYSKRRKGLFKKAQELTVLCDVKVSIIMFSGNGRLHKYISPSTTTKQLIDEYQKTKGIDLWSAHYERMQENLKNLKEVNRGLRREIRQRSGESPNDLNLEELLGLEQDMESAAKVIRDRKYRKLYTQIETHKKKKKNAECIHGSLLHQINAIRNGSDPENGGGEYGPVLGRLNGDSCIVFRLQPNQPDCNSGMGSDLTTCFSRT</sequence>
<gene>
    <name evidence="9" type="ORF">CJ030_MR8G011198</name>
</gene>
<dbReference type="CDD" id="cd00265">
    <property type="entry name" value="MADS_MEF2_like"/>
    <property type="match status" value="1"/>
</dbReference>
<dbReference type="PROSITE" id="PS00350">
    <property type="entry name" value="MADS_BOX_1"/>
    <property type="match status" value="1"/>
</dbReference>
<evidence type="ECO:0000313" key="9">
    <source>
        <dbReference type="EMBL" id="KAB1203740.1"/>
    </source>
</evidence>
<dbReference type="SUPFAM" id="SSF55455">
    <property type="entry name" value="SRF-like"/>
    <property type="match status" value="1"/>
</dbReference>
<dbReference type="Pfam" id="PF00319">
    <property type="entry name" value="SRF-TF"/>
    <property type="match status" value="1"/>
</dbReference>
<evidence type="ECO:0000259" key="7">
    <source>
        <dbReference type="PROSITE" id="PS50066"/>
    </source>
</evidence>
<name>A0A6A1UXD4_9ROSI</name>
<keyword evidence="5" id="KW-0539">Nucleus</keyword>
<dbReference type="PROSITE" id="PS50066">
    <property type="entry name" value="MADS_BOX_2"/>
    <property type="match status" value="1"/>
</dbReference>
<evidence type="ECO:0000313" key="10">
    <source>
        <dbReference type="Proteomes" id="UP000516437"/>
    </source>
</evidence>
<proteinExistence type="predicted"/>
<dbReference type="GO" id="GO:0005634">
    <property type="term" value="C:nucleus"/>
    <property type="evidence" value="ECO:0007669"/>
    <property type="project" value="UniProtKB-SubCell"/>
</dbReference>
<comment type="caution">
    <text evidence="9">The sequence shown here is derived from an EMBL/GenBank/DDBJ whole genome shotgun (WGS) entry which is preliminary data.</text>
</comment>
<dbReference type="InterPro" id="IPR036879">
    <property type="entry name" value="TF_MADSbox_sf"/>
</dbReference>
<dbReference type="GO" id="GO:0003700">
    <property type="term" value="F:DNA-binding transcription factor activity"/>
    <property type="evidence" value="ECO:0007669"/>
    <property type="project" value="InterPro"/>
</dbReference>
<dbReference type="OrthoDB" id="1898716at2759"/>
<dbReference type="GO" id="GO:0000977">
    <property type="term" value="F:RNA polymerase II transcription regulatory region sequence-specific DNA binding"/>
    <property type="evidence" value="ECO:0007669"/>
    <property type="project" value="InterPro"/>
</dbReference>
<evidence type="ECO:0000256" key="3">
    <source>
        <dbReference type="ARBA" id="ARBA00023125"/>
    </source>
</evidence>
<feature type="domain" description="K-box" evidence="8">
    <location>
        <begin position="84"/>
        <end position="174"/>
    </location>
</feature>
<keyword evidence="4" id="KW-0804">Transcription</keyword>
<keyword evidence="10" id="KW-1185">Reference proteome</keyword>
<dbReference type="InterPro" id="IPR002487">
    <property type="entry name" value="TF_Kbox"/>
</dbReference>
<reference evidence="9 10" key="1">
    <citation type="journal article" date="2019" name="Plant Biotechnol. J.">
        <title>The red bayberry genome and genetic basis of sex determination.</title>
        <authorList>
            <person name="Jia H.M."/>
            <person name="Jia H.J."/>
            <person name="Cai Q.L."/>
            <person name="Wang Y."/>
            <person name="Zhao H.B."/>
            <person name="Yang W.F."/>
            <person name="Wang G.Y."/>
            <person name="Li Y.H."/>
            <person name="Zhan D.L."/>
            <person name="Shen Y.T."/>
            <person name="Niu Q.F."/>
            <person name="Chang L."/>
            <person name="Qiu J."/>
            <person name="Zhao L."/>
            <person name="Xie H.B."/>
            <person name="Fu W.Y."/>
            <person name="Jin J."/>
            <person name="Li X.W."/>
            <person name="Jiao Y."/>
            <person name="Zhou C.C."/>
            <person name="Tu T."/>
            <person name="Chai C.Y."/>
            <person name="Gao J.L."/>
            <person name="Fan L.J."/>
            <person name="van de Weg E."/>
            <person name="Wang J.Y."/>
            <person name="Gao Z.S."/>
        </authorList>
    </citation>
    <scope>NUCLEOTIDE SEQUENCE [LARGE SCALE GENOMIC DNA]</scope>
    <source>
        <tissue evidence="9">Leaves</tissue>
    </source>
</reference>
<dbReference type="SMART" id="SM00432">
    <property type="entry name" value="MADS"/>
    <property type="match status" value="1"/>
</dbReference>
<evidence type="ECO:0000256" key="2">
    <source>
        <dbReference type="ARBA" id="ARBA00023015"/>
    </source>
</evidence>
<keyword evidence="3" id="KW-0238">DNA-binding</keyword>
<dbReference type="AlphaFoldDB" id="A0A6A1UXD4"/>
<feature type="coiled-coil region" evidence="6">
    <location>
        <begin position="77"/>
        <end position="111"/>
    </location>
</feature>
<dbReference type="InterPro" id="IPR033896">
    <property type="entry name" value="MEF2-like_N"/>
</dbReference>
<dbReference type="Gene3D" id="3.40.1810.10">
    <property type="entry name" value="Transcription factor, MADS-box"/>
    <property type="match status" value="1"/>
</dbReference>
<evidence type="ECO:0000256" key="5">
    <source>
        <dbReference type="ARBA" id="ARBA00023242"/>
    </source>
</evidence>
<dbReference type="GO" id="GO:0045944">
    <property type="term" value="P:positive regulation of transcription by RNA polymerase II"/>
    <property type="evidence" value="ECO:0007669"/>
    <property type="project" value="InterPro"/>
</dbReference>
<organism evidence="9 10">
    <name type="scientific">Morella rubra</name>
    <name type="common">Chinese bayberry</name>
    <dbReference type="NCBI Taxonomy" id="262757"/>
    <lineage>
        <taxon>Eukaryota</taxon>
        <taxon>Viridiplantae</taxon>
        <taxon>Streptophyta</taxon>
        <taxon>Embryophyta</taxon>
        <taxon>Tracheophyta</taxon>
        <taxon>Spermatophyta</taxon>
        <taxon>Magnoliopsida</taxon>
        <taxon>eudicotyledons</taxon>
        <taxon>Gunneridae</taxon>
        <taxon>Pentapetalae</taxon>
        <taxon>rosids</taxon>
        <taxon>fabids</taxon>
        <taxon>Fagales</taxon>
        <taxon>Myricaceae</taxon>
        <taxon>Morella</taxon>
    </lineage>
</organism>
<dbReference type="InterPro" id="IPR002100">
    <property type="entry name" value="TF_MADSbox"/>
</dbReference>